<dbReference type="EMBL" id="JABZQQ010000164">
    <property type="protein sequence ID" value="MBF1266140.1"/>
    <property type="molecule type" value="Genomic_DNA"/>
</dbReference>
<evidence type="ECO:0000313" key="3">
    <source>
        <dbReference type="Proteomes" id="UP000780345"/>
    </source>
</evidence>
<protein>
    <submittedName>
        <fullName evidence="2">CDP-diacylglycerol--glycerol-3-phosphate 3-phosphatidyltransferase</fullName>
    </submittedName>
</protein>
<keyword evidence="1" id="KW-1133">Transmembrane helix</keyword>
<sequence length="39" mass="4399">VYMETLAIILLYLAAILTVWSMLQYLKAAKGSLLDNIEL</sequence>
<proteinExistence type="predicted"/>
<dbReference type="Proteomes" id="UP000780345">
    <property type="component" value="Unassembled WGS sequence"/>
</dbReference>
<feature type="transmembrane region" description="Helical" evidence="1">
    <location>
        <begin position="6"/>
        <end position="26"/>
    </location>
</feature>
<evidence type="ECO:0000313" key="2">
    <source>
        <dbReference type="EMBL" id="MBF1266140.1"/>
    </source>
</evidence>
<feature type="non-terminal residue" evidence="2">
    <location>
        <position position="1"/>
    </location>
</feature>
<name>A0A930DLB9_NEISI</name>
<reference evidence="2" key="1">
    <citation type="submission" date="2020-04" db="EMBL/GenBank/DDBJ databases">
        <title>Deep metagenomics examines the oral microbiome during advanced dental caries in children, revealing novel taxa and co-occurrences with host molecules.</title>
        <authorList>
            <person name="Baker J.L."/>
            <person name="Morton J.T."/>
            <person name="Dinis M."/>
            <person name="Alvarez R."/>
            <person name="Tran N.C."/>
            <person name="Knight R."/>
            <person name="Edlund A."/>
        </authorList>
    </citation>
    <scope>NUCLEOTIDE SEQUENCE</scope>
    <source>
        <strain evidence="2">JCVI_32_bin.62</strain>
    </source>
</reference>
<keyword evidence="1" id="KW-0812">Transmembrane</keyword>
<keyword evidence="1" id="KW-0472">Membrane</keyword>
<dbReference type="AlphaFoldDB" id="A0A930DLB9"/>
<accession>A0A930DLB9</accession>
<comment type="caution">
    <text evidence="2">The sequence shown here is derived from an EMBL/GenBank/DDBJ whole genome shotgun (WGS) entry which is preliminary data.</text>
</comment>
<gene>
    <name evidence="2" type="ORF">HXM80_11060</name>
</gene>
<organism evidence="2 3">
    <name type="scientific">Neisseria sicca</name>
    <dbReference type="NCBI Taxonomy" id="490"/>
    <lineage>
        <taxon>Bacteria</taxon>
        <taxon>Pseudomonadati</taxon>
        <taxon>Pseudomonadota</taxon>
        <taxon>Betaproteobacteria</taxon>
        <taxon>Neisseriales</taxon>
        <taxon>Neisseriaceae</taxon>
        <taxon>Neisseria</taxon>
    </lineage>
</organism>
<evidence type="ECO:0000256" key="1">
    <source>
        <dbReference type="SAM" id="Phobius"/>
    </source>
</evidence>